<dbReference type="AlphaFoldDB" id="A0A9N9N8M3"/>
<protein>
    <submittedName>
        <fullName evidence="1">19166_t:CDS:1</fullName>
    </submittedName>
</protein>
<evidence type="ECO:0000313" key="2">
    <source>
        <dbReference type="Proteomes" id="UP000789396"/>
    </source>
</evidence>
<dbReference type="InterPro" id="IPR012547">
    <property type="entry name" value="PDDEXK_9"/>
</dbReference>
<dbReference type="Proteomes" id="UP000789396">
    <property type="component" value="Unassembled WGS sequence"/>
</dbReference>
<name>A0A9N9N8M3_9GLOM</name>
<sequence length="304" mass="35087">MNTGSTGLIDQALLSDDIQEDLQTLLAGQNITDYHDQSGEEEYHSLMNGLLSYLGLEFMVISNQESGNGRYDHALIPRVEKSHDIAFIFEYKKAASKEDKELDLAAEKGLKQIDEFNYDIRIKEYSQVKRIIKIGLAFRGKKLKAEYKIEERRPDNNGKSNYGIKNPSDIYHQMPFLTIAEDLLKLVKEDKVEELIFLSTSDERKIEVFEETFRKVVDKTNNGHSDFDIFIDDSPQVCKGVLNEFISLGMCRNCRKKEKDICEHVKEKAIVCSPYYPVIENQHHKEVLLVRNEVGDLKKEHFSQ</sequence>
<dbReference type="Pfam" id="PF08011">
    <property type="entry name" value="PDDEXK_9"/>
    <property type="match status" value="1"/>
</dbReference>
<comment type="caution">
    <text evidence="1">The sequence shown here is derived from an EMBL/GenBank/DDBJ whole genome shotgun (WGS) entry which is preliminary data.</text>
</comment>
<gene>
    <name evidence="1" type="ORF">RFULGI_LOCUS10843</name>
</gene>
<keyword evidence="2" id="KW-1185">Reference proteome</keyword>
<dbReference type="EMBL" id="CAJVPZ010022277">
    <property type="protein sequence ID" value="CAG8710989.1"/>
    <property type="molecule type" value="Genomic_DNA"/>
</dbReference>
<accession>A0A9N9N8M3</accession>
<reference evidence="1" key="1">
    <citation type="submission" date="2021-06" db="EMBL/GenBank/DDBJ databases">
        <authorList>
            <person name="Kallberg Y."/>
            <person name="Tangrot J."/>
            <person name="Rosling A."/>
        </authorList>
    </citation>
    <scope>NUCLEOTIDE SEQUENCE</scope>
    <source>
        <strain evidence="1">IN212</strain>
    </source>
</reference>
<dbReference type="OrthoDB" id="10483470at2759"/>
<proteinExistence type="predicted"/>
<organism evidence="1 2">
    <name type="scientific">Racocetra fulgida</name>
    <dbReference type="NCBI Taxonomy" id="60492"/>
    <lineage>
        <taxon>Eukaryota</taxon>
        <taxon>Fungi</taxon>
        <taxon>Fungi incertae sedis</taxon>
        <taxon>Mucoromycota</taxon>
        <taxon>Glomeromycotina</taxon>
        <taxon>Glomeromycetes</taxon>
        <taxon>Diversisporales</taxon>
        <taxon>Gigasporaceae</taxon>
        <taxon>Racocetra</taxon>
    </lineage>
</organism>
<evidence type="ECO:0000313" key="1">
    <source>
        <dbReference type="EMBL" id="CAG8710989.1"/>
    </source>
</evidence>